<evidence type="ECO:0000313" key="2">
    <source>
        <dbReference type="Proteomes" id="UP000315003"/>
    </source>
</evidence>
<evidence type="ECO:0000313" key="1">
    <source>
        <dbReference type="EMBL" id="QDT60773.1"/>
    </source>
</evidence>
<keyword evidence="2" id="KW-1185">Reference proteome</keyword>
<proteinExistence type="predicted"/>
<organism evidence="1 2">
    <name type="scientific">Stieleria bergensis</name>
    <dbReference type="NCBI Taxonomy" id="2528025"/>
    <lineage>
        <taxon>Bacteria</taxon>
        <taxon>Pseudomonadati</taxon>
        <taxon>Planctomycetota</taxon>
        <taxon>Planctomycetia</taxon>
        <taxon>Pirellulales</taxon>
        <taxon>Pirellulaceae</taxon>
        <taxon>Stieleria</taxon>
    </lineage>
</organism>
<dbReference type="AlphaFoldDB" id="A0A517SXK8"/>
<dbReference type="EMBL" id="CP036272">
    <property type="protein sequence ID" value="QDT60773.1"/>
    <property type="molecule type" value="Genomic_DNA"/>
</dbReference>
<sequence length="112" mass="12671">MQSNWKIGDWAVYRKSKQGANPGRRAAHVMASPKGETYGYVVDKFWVVDEVLADGRLRLVTARGKLHVVSPDDPNLRRPGLVQRFLWRDRFALVEANRDNSEATRSSMASVS</sequence>
<name>A0A517SXK8_9BACT</name>
<protein>
    <submittedName>
        <fullName evidence="1">Uncharacterized protein</fullName>
    </submittedName>
</protein>
<gene>
    <name evidence="1" type="ORF">SV7mr_32990</name>
</gene>
<reference evidence="1 2" key="1">
    <citation type="submission" date="2019-02" db="EMBL/GenBank/DDBJ databases">
        <title>Deep-cultivation of Planctomycetes and their phenomic and genomic characterization uncovers novel biology.</title>
        <authorList>
            <person name="Wiegand S."/>
            <person name="Jogler M."/>
            <person name="Boedeker C."/>
            <person name="Pinto D."/>
            <person name="Vollmers J."/>
            <person name="Rivas-Marin E."/>
            <person name="Kohn T."/>
            <person name="Peeters S.H."/>
            <person name="Heuer A."/>
            <person name="Rast P."/>
            <person name="Oberbeckmann S."/>
            <person name="Bunk B."/>
            <person name="Jeske O."/>
            <person name="Meyerdierks A."/>
            <person name="Storesund J.E."/>
            <person name="Kallscheuer N."/>
            <person name="Luecker S."/>
            <person name="Lage O.M."/>
            <person name="Pohl T."/>
            <person name="Merkel B.J."/>
            <person name="Hornburger P."/>
            <person name="Mueller R.-W."/>
            <person name="Bruemmer F."/>
            <person name="Labrenz M."/>
            <person name="Spormann A.M."/>
            <person name="Op den Camp H."/>
            <person name="Overmann J."/>
            <person name="Amann R."/>
            <person name="Jetten M.S.M."/>
            <person name="Mascher T."/>
            <person name="Medema M.H."/>
            <person name="Devos D.P."/>
            <person name="Kaster A.-K."/>
            <person name="Ovreas L."/>
            <person name="Rohde M."/>
            <person name="Galperin M.Y."/>
            <person name="Jogler C."/>
        </authorList>
    </citation>
    <scope>NUCLEOTIDE SEQUENCE [LARGE SCALE GENOMIC DNA]</scope>
    <source>
        <strain evidence="1 2">SV_7m_r</strain>
    </source>
</reference>
<accession>A0A517SXK8</accession>
<dbReference type="Proteomes" id="UP000315003">
    <property type="component" value="Chromosome"/>
</dbReference>